<protein>
    <submittedName>
        <fullName evidence="1">DNA-dependent protein kinase catalytic subunit</fullName>
    </submittedName>
</protein>
<proteinExistence type="predicted"/>
<dbReference type="EMBL" id="GBHO01027295">
    <property type="protein sequence ID" value="JAG16309.1"/>
    <property type="molecule type" value="Transcribed_RNA"/>
</dbReference>
<keyword evidence="1" id="KW-0418">Kinase</keyword>
<dbReference type="AlphaFoldDB" id="A0A0A9X8I5"/>
<reference evidence="1" key="2">
    <citation type="submission" date="2014-07" db="EMBL/GenBank/DDBJ databases">
        <authorList>
            <person name="Hull J."/>
        </authorList>
    </citation>
    <scope>NUCLEOTIDE SEQUENCE</scope>
</reference>
<reference evidence="1" key="1">
    <citation type="journal article" date="2014" name="PLoS ONE">
        <title>Transcriptome-Based Identification of ABC Transporters in the Western Tarnished Plant Bug Lygus hesperus.</title>
        <authorList>
            <person name="Hull J.J."/>
            <person name="Chaney K."/>
            <person name="Geib S.M."/>
            <person name="Fabrick J.A."/>
            <person name="Brent C.S."/>
            <person name="Walsh D."/>
            <person name="Lavine L.C."/>
        </authorList>
    </citation>
    <scope>NUCLEOTIDE SEQUENCE</scope>
</reference>
<gene>
    <name evidence="1" type="primary">PRKDC_4</name>
    <name evidence="1" type="ORF">CM83_15645</name>
</gene>
<evidence type="ECO:0000313" key="1">
    <source>
        <dbReference type="EMBL" id="JAG16309.1"/>
    </source>
</evidence>
<feature type="non-terminal residue" evidence="1">
    <location>
        <position position="1"/>
    </location>
</feature>
<organism evidence="1">
    <name type="scientific">Lygus hesperus</name>
    <name type="common">Western plant bug</name>
    <dbReference type="NCBI Taxonomy" id="30085"/>
    <lineage>
        <taxon>Eukaryota</taxon>
        <taxon>Metazoa</taxon>
        <taxon>Ecdysozoa</taxon>
        <taxon>Arthropoda</taxon>
        <taxon>Hexapoda</taxon>
        <taxon>Insecta</taxon>
        <taxon>Pterygota</taxon>
        <taxon>Neoptera</taxon>
        <taxon>Paraneoptera</taxon>
        <taxon>Hemiptera</taxon>
        <taxon>Heteroptera</taxon>
        <taxon>Panheteroptera</taxon>
        <taxon>Cimicomorpha</taxon>
        <taxon>Miridae</taxon>
        <taxon>Mirini</taxon>
        <taxon>Lygus</taxon>
    </lineage>
</organism>
<accession>A0A0A9X8I5</accession>
<keyword evidence="1" id="KW-0808">Transferase</keyword>
<name>A0A0A9X8I5_LYGHE</name>
<sequence length="192" mass="22066">PLLVPLTRVQFATKVKLKEVQNSESYAVLREICLLLAYVDSSLLGSFYSGFQYHLSIPAKLLNIKLSTNDLPLNLNMGVLLPQVFFLSIHSSDFRERLYSCELLHLISCFMISRGPLVENVEQNNFTYLFRRIISLCLVLALDDQPMIRQIFNSFMIQCTNLFSCKLSMKELSKTFTESLLKVDTLHDERST</sequence>
<dbReference type="GO" id="GO:0016301">
    <property type="term" value="F:kinase activity"/>
    <property type="evidence" value="ECO:0007669"/>
    <property type="project" value="UniProtKB-KW"/>
</dbReference>